<dbReference type="InterPro" id="IPR003959">
    <property type="entry name" value="ATPase_AAA_core"/>
</dbReference>
<feature type="compositionally biased region" description="Basic and acidic residues" evidence="1">
    <location>
        <begin position="138"/>
        <end position="157"/>
    </location>
</feature>
<evidence type="ECO:0000259" key="2">
    <source>
        <dbReference type="SMART" id="SM00382"/>
    </source>
</evidence>
<feature type="domain" description="AAA+ ATPase" evidence="2">
    <location>
        <begin position="2151"/>
        <end position="2328"/>
    </location>
</feature>
<dbReference type="CDD" id="cd00009">
    <property type="entry name" value="AAA"/>
    <property type="match status" value="1"/>
</dbReference>
<comment type="caution">
    <text evidence="3">The sequence shown here is derived from an EMBL/GenBank/DDBJ whole genome shotgun (WGS) entry which is preliminary data.</text>
</comment>
<feature type="compositionally biased region" description="Basic and acidic residues" evidence="1">
    <location>
        <begin position="1470"/>
        <end position="1479"/>
    </location>
</feature>
<dbReference type="SMART" id="SM00382">
    <property type="entry name" value="AAA"/>
    <property type="match status" value="3"/>
</dbReference>
<feature type="region of interest" description="Disordered" evidence="1">
    <location>
        <begin position="59"/>
        <end position="157"/>
    </location>
</feature>
<dbReference type="PANTHER" id="PTHR23280">
    <property type="entry name" value="4.1 G PROTEIN"/>
    <property type="match status" value="1"/>
</dbReference>
<dbReference type="SUPFAM" id="SSF52540">
    <property type="entry name" value="P-loop containing nucleoside triphosphate hydrolases"/>
    <property type="match status" value="3"/>
</dbReference>
<evidence type="ECO:0000313" key="3">
    <source>
        <dbReference type="EMBL" id="KAJ6255731.1"/>
    </source>
</evidence>
<feature type="region of interest" description="Disordered" evidence="1">
    <location>
        <begin position="325"/>
        <end position="365"/>
    </location>
</feature>
<feature type="region of interest" description="Disordered" evidence="1">
    <location>
        <begin position="1456"/>
        <end position="1479"/>
    </location>
</feature>
<dbReference type="Proteomes" id="UP001150062">
    <property type="component" value="Unassembled WGS sequence"/>
</dbReference>
<feature type="compositionally biased region" description="Low complexity" evidence="1">
    <location>
        <begin position="121"/>
        <end position="136"/>
    </location>
</feature>
<feature type="region of interest" description="Disordered" evidence="1">
    <location>
        <begin position="1542"/>
        <end position="1619"/>
    </location>
</feature>
<feature type="compositionally biased region" description="Basic residues" evidence="1">
    <location>
        <begin position="326"/>
        <end position="359"/>
    </location>
</feature>
<feature type="compositionally biased region" description="Basic and acidic residues" evidence="1">
    <location>
        <begin position="1542"/>
        <end position="1610"/>
    </location>
</feature>
<sequence length="2670" mass="313202">MNQKKAVQILLIYKKQSEEYKKAYKSLLDISFAKIKDNALLGVLATLLNIYQKKLIQNSHSAEETISEDDEKDKEEETKKSEMVSEYASESQSGCESERENSTGDGSESSSRESNFESEKSNSSVTSSDSLPQSSSDTGDKSNEDSEKVTEETRMTREHLETLPNLWQKDYHDFSYNQLFEHLIGIASEQDFEKEVYQHIINIFQNLKQNVSSDNLHIIVILINVIYTYHATFMKNLAYDLPKKLQIYFSAATKNNIIINNCKLPKELSSIFIFIKELLVHKTINFRSQAFMLCHSFGLKLELIPMIELIFEKLKKEKSKYQRQILKNKNKNNKKKNKKKTKTKTKTKNKNNNKNKNKNNGRNEKIVQKSLNEPKLNNILFIGGTGAGKSTLINYLLGYKFELKSDENSNTKYLTPIKNQDFGKFFKIGYTTISQTLFPEMVKMKTAKNEIILTDSPGFFDNRSDNLKICSSLGIPFILDLTKQITCIVIVISSNSIYDNKAGRFRLIFKTLNEMLKKPEQLIKKKSYNSPILFAITKPSSETDFKADKSRDLIYTKVAQIERESKSGLKNKLETKQTEALLLTNQIFIFNKCIEKINDLSQTRNSRGNSFFTELVKMKLLQPIKTITDTFATGNREKMIKEQIEEWKNDLPIECIKKLAIVLREILELDEENQILQVIQKYKHLWESEKLKKQKEKDDLNIIIEQTEGQLLFYELFLKHKNNIFIIQGEHGTKDHKVELKEKFDLIIRKNARIDQRDFKFSASKPMYESVRVFLLKMINEISLRHGDLIDINDRIQKMNTSINTQCQNLNLEEQELFRLLAKASTREIKLGLIDKIQKMKLQKLVEGFLLKVFNTSLKMSLFHLNELKNQQDDDVILENHTFCDNKYFFQNWFDFSVSETWEFNDKNYLVDLFYLEKEITTICQEIEKRKNVIENLEQIIKEDEQYQLRLANIKDQDQHIDRIIKILSRLGYNKQDFLNKFFPNKIHFLNYISNDQNYDLLLCYLKTIPNDEYLQQINGLSFKTLHVLNSLIDTERKLYVDEIIEVPEHVLKQYILRIDQISLENRFSLTQIKRILDHFQKGIQNVSLKSQIDDLVMKKYLLEYQFERKRIDFKSKYQSQLTLVKSLIRIFEFNSTGDKESIKKFKQNKRLIKKNEIMNKIRYPIPNEIFQFWRLESKQYQYFPYWKQTIDCESLSTERNLSMAIGKSIDELKVIKNSQHKNNKLANGAYKIHEGVFQEDKMIKFEEIPLADQNKLFSLLGTCRNNVIETLLKLSNNTKIRKLISEEIKDSMFMLITQNKRQGVMEKYDAIFHKDFLSKECFQLMQSYQKTIDRCKDIEYEANNFIGDYTQNAPFIRSQRNILQYFSYLKRGHSGISKFKKSFKIIDDKIKKQNKELKSIHQKMNKFFISETIYKKYIESFKNSSKLFGYKTISVIADIKSYNCYIWSSIQKNGNEKRTQRSNENSVNMKEKSRDKRLQTELVYEKIENGRKKQNGYQRNTQMERMIYPSNINYVNEKNKENVNEMEIEKEKTIEIEIEKENEKEKEKEHENVNEKNKENESDKENKNENKNKNENENENKNENESKSEHDKENKNENKNEIKNEKESDIEIEIEIEIESETENEKSIYSNKEIEEFEKELNEIEDIFVINETTIDGGEGKEKNQQIFLIPKNDNKQKNAKENKDIIEVEKEKEQDDEEDSKKQEEGKSIENVNNKIYLWDSYLNSKYLNSIHILVQESYNNFNYLNQIVTIEKPKSPQIQIRECLCSYNSTTILWALKRIFKKKEYVNVIFQDGNNWLHLLPTIQQGKVQTQLICTSYSKLLEKGLSPYTRNNKNMTAYMVIPKNDPYGLLPLLPIKQEFNGSETQIKEIESFLENAQKDPSNCQHFLLIDGPSGVGKTVLSKQLLTKYKYTVKEYQREENNDQVQSKKMHPLEKLFKDAKKSKKWVCIFLDGIDTICPGESSDRYANQIITIIQKEIKELQKTKVIVIGITNNLGGIEVAVVEQAIKPIHFTLPQREFRLQMILSAFKEHWIESNSGLLEALADATIGWSCLMIKTLCDNIITKTQDKNVQIQTAVDLYSAISKQFKSNFQRLLENIVIIPLKLSTTLNYNLNGIDYIAAGNTIKLEFDFICSFLRTPKKLLNVLPNHIINYLLTGPQGTGKSYFASTIAKCTKSIYIEIPPQCSSDLMLQTFKILKQYEKCVVFIDIMDSIIQDYTIWREILETSRQELYAHLLSQIDNRLKSEELKNVSQLKKSVFNLATRSEGLSHKQINELINSTIQNLVINRPKTENTNITLTLKTLLNQLSDTFGNRITETQIEIEIPKGADETLKMPDLNTSLWKGFTFPNIYTFFSNTINKNTTHHYHHSMIENENYLYTSGLQIESNGFGNSLFAAIEGQINDFTISLPNIQEYEMVQLAGNINPMNNSLRKDCLEEMKKNPNMYLFEKHNFFFSQRKAQYADTLDLYLKTMSKSHVDADLPEILCLSYILHKPIALISDNYPIFIFNPKFVDIPLIINYNPNNYNHFQLLNTRNKISNINTIFAKLLKDRSKILTYQNEQEKIHDELLQYVDDESRKSIINNFITLNLFRIWYYQLRYEKKSPDDLLNSLLIIIKEYLGNINIQKLQIDNEGYEQTIVKLITSNRTRNKILISFMIHVKSVLRFILL</sequence>
<proteinExistence type="predicted"/>
<feature type="domain" description="AAA+ ATPase" evidence="2">
    <location>
        <begin position="375"/>
        <end position="519"/>
    </location>
</feature>
<dbReference type="Gene3D" id="3.40.50.300">
    <property type="entry name" value="P-loop containing nucleotide triphosphate hydrolases"/>
    <property type="match status" value="3"/>
</dbReference>
<dbReference type="Gene3D" id="1.10.8.60">
    <property type="match status" value="1"/>
</dbReference>
<feature type="region of interest" description="Disordered" evidence="1">
    <location>
        <begin position="1689"/>
        <end position="1708"/>
    </location>
</feature>
<organism evidence="3 4">
    <name type="scientific">Anaeramoeba flamelloides</name>
    <dbReference type="NCBI Taxonomy" id="1746091"/>
    <lineage>
        <taxon>Eukaryota</taxon>
        <taxon>Metamonada</taxon>
        <taxon>Anaeramoebidae</taxon>
        <taxon>Anaeramoeba</taxon>
    </lineage>
</organism>
<name>A0ABQ8ZG15_9EUKA</name>
<dbReference type="InterPro" id="IPR003593">
    <property type="entry name" value="AAA+_ATPase"/>
</dbReference>
<dbReference type="InterPro" id="IPR027417">
    <property type="entry name" value="P-loop_NTPase"/>
</dbReference>
<evidence type="ECO:0000313" key="4">
    <source>
        <dbReference type="Proteomes" id="UP001150062"/>
    </source>
</evidence>
<dbReference type="Pfam" id="PF00004">
    <property type="entry name" value="AAA"/>
    <property type="match status" value="2"/>
</dbReference>
<feature type="compositionally biased region" description="Acidic residues" evidence="1">
    <location>
        <begin position="65"/>
        <end position="74"/>
    </location>
</feature>
<feature type="domain" description="AAA+ ATPase" evidence="2">
    <location>
        <begin position="1886"/>
        <end position="2013"/>
    </location>
</feature>
<dbReference type="PANTHER" id="PTHR23280:SF21">
    <property type="entry name" value="PROTEIN 4.1 HOMOLOG"/>
    <property type="match status" value="1"/>
</dbReference>
<dbReference type="CDD" id="cd00882">
    <property type="entry name" value="Ras_like_GTPase"/>
    <property type="match status" value="1"/>
</dbReference>
<dbReference type="EMBL" id="JAOAOG010000002">
    <property type="protein sequence ID" value="KAJ6255731.1"/>
    <property type="molecule type" value="Genomic_DNA"/>
</dbReference>
<reference evidence="3" key="1">
    <citation type="submission" date="2022-08" db="EMBL/GenBank/DDBJ databases">
        <title>Novel sulfate-reducing endosymbionts in the free-living metamonad Anaeramoeba.</title>
        <authorList>
            <person name="Jerlstrom-Hultqvist J."/>
            <person name="Cepicka I."/>
            <person name="Gallot-Lavallee L."/>
            <person name="Salas-Leiva D."/>
            <person name="Curtis B.A."/>
            <person name="Zahonova K."/>
            <person name="Pipaliya S."/>
            <person name="Dacks J."/>
            <person name="Roger A.J."/>
        </authorList>
    </citation>
    <scope>NUCLEOTIDE SEQUENCE</scope>
    <source>
        <strain evidence="3">Schooner1</strain>
    </source>
</reference>
<dbReference type="Gene3D" id="3.90.70.80">
    <property type="match status" value="1"/>
</dbReference>
<evidence type="ECO:0000256" key="1">
    <source>
        <dbReference type="SAM" id="MobiDB-lite"/>
    </source>
</evidence>
<dbReference type="CDD" id="cd22744">
    <property type="entry name" value="OTU"/>
    <property type="match status" value="1"/>
</dbReference>
<protein>
    <submittedName>
        <fullName evidence="3">Death domain-associated protein</fullName>
    </submittedName>
</protein>
<keyword evidence="4" id="KW-1185">Reference proteome</keyword>
<gene>
    <name evidence="3" type="ORF">M0813_11118</name>
</gene>
<feature type="compositionally biased region" description="Basic and acidic residues" evidence="1">
    <location>
        <begin position="110"/>
        <end position="120"/>
    </location>
</feature>
<accession>A0ABQ8ZG15</accession>